<dbReference type="STRING" id="1188229.GlitD10_2952"/>
<name>A0A1J0AH76_9CYAN</name>
<keyword evidence="1" id="KW-0489">Methyltransferase</keyword>
<evidence type="ECO:0000313" key="1">
    <source>
        <dbReference type="EMBL" id="APB35297.1"/>
    </source>
</evidence>
<protein>
    <submittedName>
        <fullName evidence="1">Methyltransferase FkbM</fullName>
    </submittedName>
</protein>
<dbReference type="AlphaFoldDB" id="A0A1J0AH76"/>
<dbReference type="EMBL" id="CP017675">
    <property type="protein sequence ID" value="APB35297.1"/>
    <property type="molecule type" value="Genomic_DNA"/>
</dbReference>
<dbReference type="OrthoDB" id="5180856at2"/>
<dbReference type="GO" id="GO:0008168">
    <property type="term" value="F:methyltransferase activity"/>
    <property type="evidence" value="ECO:0007669"/>
    <property type="project" value="UniProtKB-KW"/>
</dbReference>
<keyword evidence="2" id="KW-1185">Reference proteome</keyword>
<dbReference type="InterPro" id="IPR029044">
    <property type="entry name" value="Nucleotide-diphossugar_trans"/>
</dbReference>
<dbReference type="Proteomes" id="UP000180235">
    <property type="component" value="Chromosome"/>
</dbReference>
<sequence length="310" mass="36313">MSLKAPVVFLIFNRPELTQKVFQVIRQMAPQKLFIVADGARNDREVAVCESTRALVASIDWDCQVERNYAAENLGCRQRVSSGLNWVFEQTERAIILEDDCLPNTAFFRFCDELLERYHDQERVMAINGNNHQRGREISPYSYYFSKYFHCWGWATWRRAWQYYDVTMKLWPEFRDGGYVSWVSDSEYEQRYWLMKFEQMYQGKIDTWDYPFMFACLSQSGLVATPRVNLVANLGFGVNATHTHNPRSVFANMPTGELGGMQHPPFIGRSLVADQFVFDQVFDGAKLRQRDTLWGRFAQLKHRLGRLVKS</sequence>
<reference evidence="1 2" key="1">
    <citation type="submission" date="2016-10" db="EMBL/GenBank/DDBJ databases">
        <title>Description of Gloeomargarita lithophora gen. nov., sp. nov., a thylakoid-bearing basal-branching cyanobacterium with intracellular carbonates, and proposal for Gloeomargaritales ord. nov.</title>
        <authorList>
            <person name="Moreira D."/>
            <person name="Tavera R."/>
            <person name="Benzerara K."/>
            <person name="Skouri-Panet F."/>
            <person name="Couradeau E."/>
            <person name="Gerard E."/>
            <person name="Loussert C."/>
            <person name="Novelo E."/>
            <person name="Zivanovic Y."/>
            <person name="Lopez-Garcia P."/>
        </authorList>
    </citation>
    <scope>NUCLEOTIDE SEQUENCE [LARGE SCALE GENOMIC DNA]</scope>
    <source>
        <strain evidence="1 2">D10</strain>
    </source>
</reference>
<proteinExistence type="predicted"/>
<dbReference type="Gene3D" id="3.90.550.10">
    <property type="entry name" value="Spore Coat Polysaccharide Biosynthesis Protein SpsA, Chain A"/>
    <property type="match status" value="1"/>
</dbReference>
<organism evidence="1 2">
    <name type="scientific">Gloeomargarita lithophora Alchichica-D10</name>
    <dbReference type="NCBI Taxonomy" id="1188229"/>
    <lineage>
        <taxon>Bacteria</taxon>
        <taxon>Bacillati</taxon>
        <taxon>Cyanobacteriota</taxon>
        <taxon>Cyanophyceae</taxon>
        <taxon>Gloeomargaritales</taxon>
        <taxon>Gloeomargaritaceae</taxon>
        <taxon>Gloeomargarita</taxon>
    </lineage>
</organism>
<keyword evidence="1" id="KW-0808">Transferase</keyword>
<accession>A0A1J0AH76</accession>
<dbReference type="KEGG" id="glt:GlitD10_2952"/>
<gene>
    <name evidence="1" type="ORF">GlitD10_2952</name>
</gene>
<dbReference type="RefSeq" id="WP_071455610.1">
    <property type="nucleotide sequence ID" value="NZ_CP017675.1"/>
</dbReference>
<dbReference type="SUPFAM" id="SSF53448">
    <property type="entry name" value="Nucleotide-diphospho-sugar transferases"/>
    <property type="match status" value="1"/>
</dbReference>
<evidence type="ECO:0000313" key="2">
    <source>
        <dbReference type="Proteomes" id="UP000180235"/>
    </source>
</evidence>
<dbReference type="GO" id="GO:0032259">
    <property type="term" value="P:methylation"/>
    <property type="evidence" value="ECO:0007669"/>
    <property type="project" value="UniProtKB-KW"/>
</dbReference>